<dbReference type="Proteomes" id="UP000604473">
    <property type="component" value="Unassembled WGS sequence"/>
</dbReference>
<feature type="transmembrane region" description="Helical" evidence="4">
    <location>
        <begin position="76"/>
        <end position="96"/>
    </location>
</feature>
<dbReference type="Pfam" id="PF07690">
    <property type="entry name" value="MFS_1"/>
    <property type="match status" value="1"/>
</dbReference>
<keyword evidence="6" id="KW-1185">Reference proteome</keyword>
<evidence type="ECO:0000256" key="3">
    <source>
        <dbReference type="ARBA" id="ARBA00023136"/>
    </source>
</evidence>
<evidence type="ECO:0000313" key="5">
    <source>
        <dbReference type="EMBL" id="MBL3611175.1"/>
    </source>
</evidence>
<sequence length="153" mass="15745">MKTGPPDGAGQSDRVGRSPVLVLGNGIAALCVAFLVLDPPFWLMIPIMAIGVASLDAIRAAMLASAVDLSERSEGTTLALAFVMMDGVGAFGAVSAGMPVGVAWQIMFALAATFALTAYVLSAKCTECRRKSCPAVIVSRLGSANLEREDTPA</sequence>
<gene>
    <name evidence="5" type="ORF">JMM60_20845</name>
</gene>
<proteinExistence type="predicted"/>
<keyword evidence="1 4" id="KW-0812">Transmembrane</keyword>
<keyword evidence="2 4" id="KW-1133">Transmembrane helix</keyword>
<dbReference type="RefSeq" id="WP_202250657.1">
    <property type="nucleotide sequence ID" value="NZ_JAESJJ010000050.1"/>
</dbReference>
<keyword evidence="3 4" id="KW-0472">Membrane</keyword>
<dbReference type="SUPFAM" id="SSF103473">
    <property type="entry name" value="MFS general substrate transporter"/>
    <property type="match status" value="1"/>
</dbReference>
<dbReference type="Gene3D" id="1.20.1250.20">
    <property type="entry name" value="MFS general substrate transporter like domains"/>
    <property type="match status" value="1"/>
</dbReference>
<name>A0ABS1RYL0_RHOSU</name>
<evidence type="ECO:0000256" key="2">
    <source>
        <dbReference type="ARBA" id="ARBA00022989"/>
    </source>
</evidence>
<evidence type="ECO:0000256" key="4">
    <source>
        <dbReference type="SAM" id="Phobius"/>
    </source>
</evidence>
<organism evidence="5 6">
    <name type="scientific">Rhodovulum sulfidophilum</name>
    <name type="common">Rhodobacter sulfidophilus</name>
    <dbReference type="NCBI Taxonomy" id="35806"/>
    <lineage>
        <taxon>Bacteria</taxon>
        <taxon>Pseudomonadati</taxon>
        <taxon>Pseudomonadota</taxon>
        <taxon>Alphaproteobacteria</taxon>
        <taxon>Rhodobacterales</taxon>
        <taxon>Paracoccaceae</taxon>
        <taxon>Rhodovulum</taxon>
    </lineage>
</organism>
<dbReference type="EMBL" id="JAESJJ010000050">
    <property type="protein sequence ID" value="MBL3611175.1"/>
    <property type="molecule type" value="Genomic_DNA"/>
</dbReference>
<feature type="transmembrane region" description="Helical" evidence="4">
    <location>
        <begin position="20"/>
        <end position="37"/>
    </location>
</feature>
<evidence type="ECO:0000256" key="1">
    <source>
        <dbReference type="ARBA" id="ARBA00022692"/>
    </source>
</evidence>
<protein>
    <submittedName>
        <fullName evidence="5">MFS transporter</fullName>
    </submittedName>
</protein>
<feature type="transmembrane region" description="Helical" evidence="4">
    <location>
        <begin position="102"/>
        <end position="121"/>
    </location>
</feature>
<dbReference type="InterPro" id="IPR011701">
    <property type="entry name" value="MFS"/>
</dbReference>
<dbReference type="InterPro" id="IPR036259">
    <property type="entry name" value="MFS_trans_sf"/>
</dbReference>
<reference evidence="5 6" key="1">
    <citation type="submission" date="2021-01" db="EMBL/GenBank/DDBJ databases">
        <title>Draft genomes of Rhodovulum sulfidophilum.</title>
        <authorList>
            <person name="Guzman M.S."/>
        </authorList>
    </citation>
    <scope>NUCLEOTIDE SEQUENCE [LARGE SCALE GENOMIC DNA]</scope>
    <source>
        <strain evidence="5 6">AB35</strain>
    </source>
</reference>
<accession>A0ABS1RYL0</accession>
<comment type="caution">
    <text evidence="5">The sequence shown here is derived from an EMBL/GenBank/DDBJ whole genome shotgun (WGS) entry which is preliminary data.</text>
</comment>
<evidence type="ECO:0000313" key="6">
    <source>
        <dbReference type="Proteomes" id="UP000604473"/>
    </source>
</evidence>
<feature type="transmembrane region" description="Helical" evidence="4">
    <location>
        <begin position="43"/>
        <end position="64"/>
    </location>
</feature>